<name>A0A7X0H5B6_9BACT</name>
<protein>
    <submittedName>
        <fullName evidence="9">Kef-type K+ transport system membrane component KefB</fullName>
    </submittedName>
</protein>
<feature type="transmembrane region" description="Helical" evidence="7">
    <location>
        <begin position="468"/>
        <end position="490"/>
    </location>
</feature>
<keyword evidence="5" id="KW-0406">Ion transport</keyword>
<feature type="transmembrane region" description="Helical" evidence="7">
    <location>
        <begin position="249"/>
        <end position="270"/>
    </location>
</feature>
<evidence type="ECO:0000313" key="10">
    <source>
        <dbReference type="Proteomes" id="UP000541810"/>
    </source>
</evidence>
<keyword evidence="2" id="KW-0813">Transport</keyword>
<evidence type="ECO:0000256" key="3">
    <source>
        <dbReference type="ARBA" id="ARBA00022692"/>
    </source>
</evidence>
<keyword evidence="3 7" id="KW-0812">Transmembrane</keyword>
<organism evidence="9 10">
    <name type="scientific">Algisphaera agarilytica</name>
    <dbReference type="NCBI Taxonomy" id="1385975"/>
    <lineage>
        <taxon>Bacteria</taxon>
        <taxon>Pseudomonadati</taxon>
        <taxon>Planctomycetota</taxon>
        <taxon>Phycisphaerae</taxon>
        <taxon>Phycisphaerales</taxon>
        <taxon>Phycisphaeraceae</taxon>
        <taxon>Algisphaera</taxon>
    </lineage>
</organism>
<dbReference type="Gene3D" id="1.20.1530.20">
    <property type="match status" value="2"/>
</dbReference>
<dbReference type="InterPro" id="IPR016152">
    <property type="entry name" value="PTrfase/Anion_transptr"/>
</dbReference>
<dbReference type="PROSITE" id="PS51094">
    <property type="entry name" value="PTS_EIIA_TYPE_2"/>
    <property type="match status" value="1"/>
</dbReference>
<dbReference type="InterPro" id="IPR006153">
    <property type="entry name" value="Cation/H_exchanger_TM"/>
</dbReference>
<evidence type="ECO:0000313" key="9">
    <source>
        <dbReference type="EMBL" id="MBB6428406.1"/>
    </source>
</evidence>
<dbReference type="GO" id="GO:1902600">
    <property type="term" value="P:proton transmembrane transport"/>
    <property type="evidence" value="ECO:0007669"/>
    <property type="project" value="InterPro"/>
</dbReference>
<feature type="transmembrane region" description="Helical" evidence="7">
    <location>
        <begin position="47"/>
        <end position="68"/>
    </location>
</feature>
<dbReference type="GO" id="GO:0015297">
    <property type="term" value="F:antiporter activity"/>
    <property type="evidence" value="ECO:0007669"/>
    <property type="project" value="InterPro"/>
</dbReference>
<proteinExistence type="predicted"/>
<evidence type="ECO:0000259" key="8">
    <source>
        <dbReference type="PROSITE" id="PS51094"/>
    </source>
</evidence>
<comment type="caution">
    <text evidence="9">The sequence shown here is derived from an EMBL/GenBank/DDBJ whole genome shotgun (WGS) entry which is preliminary data.</text>
</comment>
<dbReference type="AlphaFoldDB" id="A0A7X0H5B6"/>
<dbReference type="InterPro" id="IPR002178">
    <property type="entry name" value="PTS_EIIA_type-2_dom"/>
</dbReference>
<feature type="transmembrane region" description="Helical" evidence="7">
    <location>
        <begin position="12"/>
        <end position="35"/>
    </location>
</feature>
<feature type="transmembrane region" description="Helical" evidence="7">
    <location>
        <begin position="379"/>
        <end position="398"/>
    </location>
</feature>
<feature type="transmembrane region" description="Helical" evidence="7">
    <location>
        <begin position="139"/>
        <end position="161"/>
    </location>
</feature>
<dbReference type="InterPro" id="IPR038770">
    <property type="entry name" value="Na+/solute_symporter_sf"/>
</dbReference>
<dbReference type="Gene3D" id="3.40.930.10">
    <property type="entry name" value="Mannitol-specific EII, Chain A"/>
    <property type="match status" value="1"/>
</dbReference>
<dbReference type="PANTHER" id="PTHR32468">
    <property type="entry name" value="CATION/H + ANTIPORTER"/>
    <property type="match status" value="1"/>
</dbReference>
<evidence type="ECO:0000256" key="2">
    <source>
        <dbReference type="ARBA" id="ARBA00022448"/>
    </source>
</evidence>
<dbReference type="RefSeq" id="WP_184675517.1">
    <property type="nucleotide sequence ID" value="NZ_JACHGY010000001.1"/>
</dbReference>
<feature type="transmembrane region" description="Helical" evidence="7">
    <location>
        <begin position="404"/>
        <end position="431"/>
    </location>
</feature>
<evidence type="ECO:0000256" key="7">
    <source>
        <dbReference type="SAM" id="Phobius"/>
    </source>
</evidence>
<feature type="transmembrane region" description="Helical" evidence="7">
    <location>
        <begin position="173"/>
        <end position="195"/>
    </location>
</feature>
<dbReference type="PANTHER" id="PTHR32468:SF0">
    <property type="entry name" value="K(+)_H(+) ANTIPORTER 1"/>
    <property type="match status" value="1"/>
</dbReference>
<feature type="transmembrane region" description="Helical" evidence="7">
    <location>
        <begin position="290"/>
        <end position="312"/>
    </location>
</feature>
<comment type="subcellular location">
    <subcellularLocation>
        <location evidence="1">Membrane</location>
        <topology evidence="1">Multi-pass membrane protein</topology>
    </subcellularLocation>
</comment>
<keyword evidence="10" id="KW-1185">Reference proteome</keyword>
<feature type="transmembrane region" description="Helical" evidence="7">
    <location>
        <begin position="324"/>
        <end position="343"/>
    </location>
</feature>
<accession>A0A7X0H5B6</accession>
<dbReference type="CDD" id="cd00211">
    <property type="entry name" value="PTS_IIA_fru"/>
    <property type="match status" value="1"/>
</dbReference>
<sequence>MMLPLPTLAAGALSYEQITVFLLAFGVLLGTARLFGEIARKFGQPTVLGEILAGVVLGATVLGNPAILGEDGVNVQFYEWLFPTYELEADGDPVEYITLDQADVESDNIRSSAIETDPPTYTLDERDVAGAKQKYDGGFLSMSMFLNLAAVFLLLVAGLEVDLSIVWKQGKAALWVSLMGMVVPFAFGFGLAYAIPEVIGYDPASDLQFPFALFLGIAMSITALPVIAKILMDLNMFRSDMGMLIMSSAMVNDLLGWVGFAMVLALVAGAATVGADAAGAAAGGSATTDLLVTVGWTLLFVGGMLTVGRWLIHKVLPTIQANTSWPGGVLGFVLTVALISAAATEAIGIHSIFGAFIAGVAIGDSKHLRAKTRETIEQFINNIFAPLFFAGIGLRVNFIEGFDFAAVAIVLVIAILGKVIGCYFGALWAGLSKRESAAIGMGMSARGAMEIILGQLALNHGLITEKLFVAIVVMAIATSLIAGPAMQVILRQKQKRRLEAFLSDKNFAGQLKSSTRKAAIRELSEIAAASSGLGVEQINHEVWQRELMMSTGLPHGVAVPHARMAGLDKPIVVIGQSNAGVDFDSSDGQLAEIICLILTPEEDGEVQLELLSAVAEAFSTEGARRECLEAVNFTEFKAALITNTDHHAAH</sequence>
<evidence type="ECO:0000256" key="4">
    <source>
        <dbReference type="ARBA" id="ARBA00022989"/>
    </source>
</evidence>
<evidence type="ECO:0000256" key="1">
    <source>
        <dbReference type="ARBA" id="ARBA00004141"/>
    </source>
</evidence>
<gene>
    <name evidence="9" type="ORF">HNQ40_000212</name>
</gene>
<dbReference type="Pfam" id="PF00999">
    <property type="entry name" value="Na_H_Exchanger"/>
    <property type="match status" value="1"/>
</dbReference>
<dbReference type="Proteomes" id="UP000541810">
    <property type="component" value="Unassembled WGS sequence"/>
</dbReference>
<dbReference type="InterPro" id="IPR050794">
    <property type="entry name" value="CPA2_transporter"/>
</dbReference>
<keyword evidence="6 7" id="KW-0472">Membrane</keyword>
<feature type="domain" description="PTS EIIA type-2" evidence="8">
    <location>
        <begin position="500"/>
        <end position="644"/>
    </location>
</feature>
<dbReference type="SUPFAM" id="SSF55804">
    <property type="entry name" value="Phoshotransferase/anion transport protein"/>
    <property type="match status" value="1"/>
</dbReference>
<evidence type="ECO:0000256" key="6">
    <source>
        <dbReference type="ARBA" id="ARBA00023136"/>
    </source>
</evidence>
<evidence type="ECO:0000256" key="5">
    <source>
        <dbReference type="ARBA" id="ARBA00023065"/>
    </source>
</evidence>
<dbReference type="Pfam" id="PF00359">
    <property type="entry name" value="PTS_EIIA_2"/>
    <property type="match status" value="1"/>
</dbReference>
<dbReference type="EMBL" id="JACHGY010000001">
    <property type="protein sequence ID" value="MBB6428406.1"/>
    <property type="molecule type" value="Genomic_DNA"/>
</dbReference>
<keyword evidence="4 7" id="KW-1133">Transmembrane helix</keyword>
<dbReference type="GO" id="GO:0016020">
    <property type="term" value="C:membrane"/>
    <property type="evidence" value="ECO:0007669"/>
    <property type="project" value="UniProtKB-SubCell"/>
</dbReference>
<feature type="transmembrane region" description="Helical" evidence="7">
    <location>
        <begin position="207"/>
        <end position="228"/>
    </location>
</feature>
<feature type="transmembrane region" description="Helical" evidence="7">
    <location>
        <begin position="349"/>
        <end position="367"/>
    </location>
</feature>
<reference evidence="9 10" key="1">
    <citation type="submission" date="2020-08" db="EMBL/GenBank/DDBJ databases">
        <title>Genomic Encyclopedia of Type Strains, Phase IV (KMG-IV): sequencing the most valuable type-strain genomes for metagenomic binning, comparative biology and taxonomic classification.</title>
        <authorList>
            <person name="Goeker M."/>
        </authorList>
    </citation>
    <scope>NUCLEOTIDE SEQUENCE [LARGE SCALE GENOMIC DNA]</scope>
    <source>
        <strain evidence="9 10">DSM 103725</strain>
    </source>
</reference>